<dbReference type="SUPFAM" id="SSF48452">
    <property type="entry name" value="TPR-like"/>
    <property type="match status" value="1"/>
</dbReference>
<proteinExistence type="predicted"/>
<dbReference type="PROSITE" id="PS50005">
    <property type="entry name" value="TPR"/>
    <property type="match status" value="1"/>
</dbReference>
<dbReference type="InterPro" id="IPR019734">
    <property type="entry name" value="TPR_rpt"/>
</dbReference>
<dbReference type="Gene3D" id="1.25.40.10">
    <property type="entry name" value="Tetratricopeptide repeat domain"/>
    <property type="match status" value="1"/>
</dbReference>
<evidence type="ECO:0000256" key="2">
    <source>
        <dbReference type="SAM" id="MobiDB-lite"/>
    </source>
</evidence>
<feature type="repeat" description="TPR" evidence="1">
    <location>
        <begin position="84"/>
        <end position="117"/>
    </location>
</feature>
<dbReference type="AlphaFoldDB" id="A0A844G5S6"/>
<accession>A0A844G5S6</accession>
<dbReference type="RefSeq" id="WP_154419472.1">
    <property type="nucleotide sequence ID" value="NZ_VUNS01000019.1"/>
</dbReference>
<name>A0A844G5S6_9BACT</name>
<dbReference type="InterPro" id="IPR011990">
    <property type="entry name" value="TPR-like_helical_dom_sf"/>
</dbReference>
<keyword evidence="1" id="KW-0802">TPR repeat</keyword>
<protein>
    <submittedName>
        <fullName evidence="3">Tetratricopeptide repeat protein</fullName>
    </submittedName>
</protein>
<gene>
    <name evidence="3" type="ORF">FYJ85_15785</name>
</gene>
<feature type="region of interest" description="Disordered" evidence="2">
    <location>
        <begin position="185"/>
        <end position="205"/>
    </location>
</feature>
<evidence type="ECO:0000313" key="4">
    <source>
        <dbReference type="Proteomes" id="UP000435649"/>
    </source>
</evidence>
<evidence type="ECO:0000313" key="3">
    <source>
        <dbReference type="EMBL" id="MST98503.1"/>
    </source>
</evidence>
<dbReference type="EMBL" id="VUNS01000019">
    <property type="protein sequence ID" value="MST98503.1"/>
    <property type="molecule type" value="Genomic_DNA"/>
</dbReference>
<reference evidence="3 4" key="1">
    <citation type="submission" date="2019-08" db="EMBL/GenBank/DDBJ databases">
        <title>In-depth cultivation of the pig gut microbiome towards novel bacterial diversity and tailored functional studies.</title>
        <authorList>
            <person name="Wylensek D."/>
            <person name="Hitch T.C.A."/>
            <person name="Clavel T."/>
        </authorList>
    </citation>
    <scope>NUCLEOTIDE SEQUENCE [LARGE SCALE GENOMIC DNA]</scope>
    <source>
        <strain evidence="3 4">BBE-744-WT-12</strain>
    </source>
</reference>
<feature type="compositionally biased region" description="Low complexity" evidence="2">
    <location>
        <begin position="188"/>
        <end position="205"/>
    </location>
</feature>
<keyword evidence="4" id="KW-1185">Reference proteome</keyword>
<dbReference type="Proteomes" id="UP000435649">
    <property type="component" value="Unassembled WGS sequence"/>
</dbReference>
<sequence>MKRDSSKLFIMAGSLLGVVLLTAAVIYSYGGQNAASRRSARLPAPSPQIIRQLLSQSTRLFEEKRYPEAERSLKRILNLDRDNITAQRMLGNVYYMAGRYYDASNVFRAILARYPKDPVARNNLGQSMVRMQWYEAGIRELLAACAIDANLPGIDLNLSMAYKELGDDGTAAYYLSLAEADAKRRNHPAGGTAAEPAPAQEPDHE</sequence>
<comment type="caution">
    <text evidence="3">The sequence shown here is derived from an EMBL/GenBank/DDBJ whole genome shotgun (WGS) entry which is preliminary data.</text>
</comment>
<dbReference type="Pfam" id="PF14559">
    <property type="entry name" value="TPR_19"/>
    <property type="match status" value="1"/>
</dbReference>
<organism evidence="3 4">
    <name type="scientific">Victivallis lenta</name>
    <dbReference type="NCBI Taxonomy" id="2606640"/>
    <lineage>
        <taxon>Bacteria</taxon>
        <taxon>Pseudomonadati</taxon>
        <taxon>Lentisphaerota</taxon>
        <taxon>Lentisphaeria</taxon>
        <taxon>Victivallales</taxon>
        <taxon>Victivallaceae</taxon>
        <taxon>Victivallis</taxon>
    </lineage>
</organism>
<evidence type="ECO:0000256" key="1">
    <source>
        <dbReference type="PROSITE-ProRule" id="PRU00339"/>
    </source>
</evidence>